<dbReference type="GO" id="GO:0006355">
    <property type="term" value="P:regulation of DNA-templated transcription"/>
    <property type="evidence" value="ECO:0007669"/>
    <property type="project" value="InterPro"/>
</dbReference>
<dbReference type="OrthoDB" id="3755432at2"/>
<reference evidence="6 7" key="1">
    <citation type="submission" date="2019-02" db="EMBL/GenBank/DDBJ databases">
        <title>Kribbella capetownensis sp. nov. and Kribbella speibonae sp. nov., isolated from soil.</title>
        <authorList>
            <person name="Curtis S.M."/>
            <person name="Norton I."/>
            <person name="Everest G.J."/>
            <person name="Meyers P.R."/>
        </authorList>
    </citation>
    <scope>NUCLEOTIDE SEQUENCE [LARGE SCALE GENOMIC DNA]</scope>
    <source>
        <strain evidence="6 7">DSM 27082</strain>
    </source>
</reference>
<sequence>MVPPIRAFVRLRRDGTDGRCQFAVSPGPDGSVEWVAISLGGEMGHLDIRLLGPFEIRRDGLVVQVPGRKVRALLAMLALSCGRTVSFDALGRALWSDDPPQRLRGSLQTYVGRLRRVLGDDAVTTEPAGYRLDVPVESVDVLRFHRLLDDGKLEQALELWRGEPFEGSLSQWFEEHEAPALVERYLTAWEQRTDADIADLQKLTTRYPLRETLWLRLLSALRDTGRQAEALEYYEAFRAHLADELGVDPAPELQAIHRSLLGTKTAGIPRDLTRFFGRDEELAQLGQALRDSRLVTIAGSPGTGKTRLSREVAARNGSRYADGVVLVELVSTPPHALLTEITEDADVLVVLDNCEHVVDEARTAAIQVLATYPSVRILTTSRVPLGAPGEQVFRLTPLAPAPANRLFADRAALVSGAAPADESTVDAICRKLDGLPLAIELAAAWSRVLSPREILERLDPLLQDADGTMRAALDWSYHLLPAPQQLLFERLAVFSGSFDLAALEYVADLGDELLRALTGLVDHSLVITDRLPDGGIRYRLLEPVRQYAATALGEAPSIRARHATHFLAVAQQGDSDLHGNDRGRILIGLQRDEGNFLAALSWARSQPGDTGLRLSTALAYYWEVRGFVNDARTWLEESLDRGEPALRAVALARLGRLAWRQRDYEASTLAYQESLDLNRQLGDDPGTARALRNLALVAAATGQAPYAVDLCAQSIAKFRQYGDERGRGWTLSVLGLAYCEQAAWADAGPCFHEVREIGRSTGSAALTFAGRLGVAYIAAEGGEVRVHREELSAIVADLRTASGLIEDPEWLWASMSLAASEGRVRASLRLAGAATALSRRGGRMSDATTVHCDAIVERLRRQVGGRTADRLMAAGRRLTQDELMAEALAPPTPTDRPLSSRELEVADLAGQGLSNEQIASALVISRRTVESHLEHIRQKLDLSGRYEIIAWALSRSG</sequence>
<dbReference type="InterPro" id="IPR027417">
    <property type="entry name" value="P-loop_NTPase"/>
</dbReference>
<dbReference type="InterPro" id="IPR011990">
    <property type="entry name" value="TPR-like_helical_dom_sf"/>
</dbReference>
<accession>A0A4R0I9J9</accession>
<evidence type="ECO:0000313" key="6">
    <source>
        <dbReference type="EMBL" id="TCC24092.1"/>
    </source>
</evidence>
<dbReference type="CDD" id="cd06170">
    <property type="entry name" value="LuxR_C_like"/>
    <property type="match status" value="1"/>
</dbReference>
<dbReference type="SUPFAM" id="SSF46894">
    <property type="entry name" value="C-terminal effector domain of the bipartite response regulators"/>
    <property type="match status" value="2"/>
</dbReference>
<gene>
    <name evidence="6" type="ORF">E0H50_33670</name>
</gene>
<keyword evidence="7" id="KW-1185">Reference proteome</keyword>
<feature type="domain" description="OmpR/PhoB-type" evidence="5">
    <location>
        <begin position="34"/>
        <end position="134"/>
    </location>
</feature>
<dbReference type="SMART" id="SM01043">
    <property type="entry name" value="BTAD"/>
    <property type="match status" value="1"/>
</dbReference>
<evidence type="ECO:0000256" key="1">
    <source>
        <dbReference type="ARBA" id="ARBA00005820"/>
    </source>
</evidence>
<dbReference type="PROSITE" id="PS00622">
    <property type="entry name" value="HTH_LUXR_1"/>
    <property type="match status" value="1"/>
</dbReference>
<dbReference type="InterPro" id="IPR036388">
    <property type="entry name" value="WH-like_DNA-bd_sf"/>
</dbReference>
<evidence type="ECO:0000259" key="5">
    <source>
        <dbReference type="PROSITE" id="PS51755"/>
    </source>
</evidence>
<evidence type="ECO:0000256" key="2">
    <source>
        <dbReference type="ARBA" id="ARBA00023125"/>
    </source>
</evidence>
<dbReference type="Pfam" id="PF25872">
    <property type="entry name" value="HTH_77"/>
    <property type="match status" value="1"/>
</dbReference>
<dbReference type="InterPro" id="IPR001867">
    <property type="entry name" value="OmpR/PhoB-type_DNA-bd"/>
</dbReference>
<dbReference type="InterPro" id="IPR005158">
    <property type="entry name" value="BTAD"/>
</dbReference>
<dbReference type="InterPro" id="IPR058852">
    <property type="entry name" value="HTH_77"/>
</dbReference>
<dbReference type="GO" id="GO:0000160">
    <property type="term" value="P:phosphorelay signal transduction system"/>
    <property type="evidence" value="ECO:0007669"/>
    <property type="project" value="InterPro"/>
</dbReference>
<evidence type="ECO:0000259" key="4">
    <source>
        <dbReference type="PROSITE" id="PS50043"/>
    </source>
</evidence>
<dbReference type="Pfam" id="PF13191">
    <property type="entry name" value="AAA_16"/>
    <property type="match status" value="1"/>
</dbReference>
<dbReference type="InterPro" id="IPR000792">
    <property type="entry name" value="Tscrpt_reg_LuxR_C"/>
</dbReference>
<dbReference type="Pfam" id="PF00486">
    <property type="entry name" value="Trans_reg_C"/>
    <property type="match status" value="1"/>
</dbReference>
<organism evidence="6 7">
    <name type="scientific">Kribbella sindirgiensis</name>
    <dbReference type="NCBI Taxonomy" id="1124744"/>
    <lineage>
        <taxon>Bacteria</taxon>
        <taxon>Bacillati</taxon>
        <taxon>Actinomycetota</taxon>
        <taxon>Actinomycetes</taxon>
        <taxon>Propionibacteriales</taxon>
        <taxon>Kribbellaceae</taxon>
        <taxon>Kribbella</taxon>
    </lineage>
</organism>
<name>A0A4R0I9J9_9ACTN</name>
<comment type="caution">
    <text evidence="6">The sequence shown here is derived from an EMBL/GenBank/DDBJ whole genome shotgun (WGS) entry which is preliminary data.</text>
</comment>
<protein>
    <submittedName>
        <fullName evidence="6">Tetratricopeptide repeat protein</fullName>
    </submittedName>
</protein>
<dbReference type="Pfam" id="PF03704">
    <property type="entry name" value="BTAD"/>
    <property type="match status" value="1"/>
</dbReference>
<feature type="DNA-binding region" description="OmpR/PhoB-type" evidence="3">
    <location>
        <begin position="34"/>
        <end position="134"/>
    </location>
</feature>
<evidence type="ECO:0000256" key="3">
    <source>
        <dbReference type="PROSITE-ProRule" id="PRU01091"/>
    </source>
</evidence>
<feature type="domain" description="HTH luxR-type" evidence="4">
    <location>
        <begin position="891"/>
        <end position="956"/>
    </location>
</feature>
<dbReference type="GO" id="GO:0003677">
    <property type="term" value="F:DNA binding"/>
    <property type="evidence" value="ECO:0007669"/>
    <property type="project" value="UniProtKB-UniRule"/>
</dbReference>
<dbReference type="AlphaFoldDB" id="A0A4R0I9J9"/>
<comment type="similarity">
    <text evidence="1">Belongs to the AfsR/DnrI/RedD regulatory family.</text>
</comment>
<dbReference type="SMART" id="SM00862">
    <property type="entry name" value="Trans_reg_C"/>
    <property type="match status" value="1"/>
</dbReference>
<dbReference type="PROSITE" id="PS51755">
    <property type="entry name" value="OMPR_PHOB"/>
    <property type="match status" value="1"/>
</dbReference>
<dbReference type="SUPFAM" id="SSF52540">
    <property type="entry name" value="P-loop containing nucleoside triphosphate hydrolases"/>
    <property type="match status" value="1"/>
</dbReference>
<dbReference type="CDD" id="cd01120">
    <property type="entry name" value="RecA-like_superfamily"/>
    <property type="match status" value="1"/>
</dbReference>
<dbReference type="InterPro" id="IPR041664">
    <property type="entry name" value="AAA_16"/>
</dbReference>
<dbReference type="SMART" id="SM00028">
    <property type="entry name" value="TPR"/>
    <property type="match status" value="3"/>
</dbReference>
<evidence type="ECO:0000313" key="7">
    <source>
        <dbReference type="Proteomes" id="UP000292695"/>
    </source>
</evidence>
<dbReference type="Gene3D" id="1.25.40.10">
    <property type="entry name" value="Tetratricopeptide repeat domain"/>
    <property type="match status" value="2"/>
</dbReference>
<dbReference type="PANTHER" id="PTHR47691">
    <property type="entry name" value="REGULATOR-RELATED"/>
    <property type="match status" value="1"/>
</dbReference>
<dbReference type="Pfam" id="PF00196">
    <property type="entry name" value="GerE"/>
    <property type="match status" value="1"/>
</dbReference>
<dbReference type="PROSITE" id="PS50043">
    <property type="entry name" value="HTH_LUXR_2"/>
    <property type="match status" value="1"/>
</dbReference>
<dbReference type="Gene3D" id="3.40.50.300">
    <property type="entry name" value="P-loop containing nucleotide triphosphate hydrolases"/>
    <property type="match status" value="1"/>
</dbReference>
<dbReference type="PANTHER" id="PTHR47691:SF3">
    <property type="entry name" value="HTH-TYPE TRANSCRIPTIONAL REGULATOR RV0890C-RELATED"/>
    <property type="match status" value="1"/>
</dbReference>
<dbReference type="SMART" id="SM00421">
    <property type="entry name" value="HTH_LUXR"/>
    <property type="match status" value="1"/>
</dbReference>
<dbReference type="InterPro" id="IPR019734">
    <property type="entry name" value="TPR_rpt"/>
</dbReference>
<dbReference type="InterPro" id="IPR016032">
    <property type="entry name" value="Sig_transdc_resp-reg_C-effctor"/>
</dbReference>
<proteinExistence type="inferred from homology"/>
<dbReference type="SUPFAM" id="SSF48452">
    <property type="entry name" value="TPR-like"/>
    <property type="match status" value="2"/>
</dbReference>
<dbReference type="Proteomes" id="UP000292695">
    <property type="component" value="Unassembled WGS sequence"/>
</dbReference>
<dbReference type="PRINTS" id="PR00038">
    <property type="entry name" value="HTHLUXR"/>
</dbReference>
<dbReference type="Gene3D" id="1.10.10.10">
    <property type="entry name" value="Winged helix-like DNA-binding domain superfamily/Winged helix DNA-binding domain"/>
    <property type="match status" value="2"/>
</dbReference>
<dbReference type="CDD" id="cd15831">
    <property type="entry name" value="BTAD"/>
    <property type="match status" value="1"/>
</dbReference>
<dbReference type="EMBL" id="SJKA01000016">
    <property type="protein sequence ID" value="TCC24092.1"/>
    <property type="molecule type" value="Genomic_DNA"/>
</dbReference>
<keyword evidence="2 3" id="KW-0238">DNA-binding</keyword>